<keyword evidence="3" id="KW-0677">Repeat</keyword>
<dbReference type="InterPro" id="IPR011004">
    <property type="entry name" value="Trimer_LpxA-like_sf"/>
</dbReference>
<proteinExistence type="inferred from homology"/>
<comment type="caution">
    <text evidence="5">The sequence shown here is derived from an EMBL/GenBank/DDBJ whole genome shotgun (WGS) entry which is preliminary data.</text>
</comment>
<dbReference type="InterPro" id="IPR018357">
    <property type="entry name" value="Hexapep_transf_CS"/>
</dbReference>
<keyword evidence="2" id="KW-0808">Transferase</keyword>
<organism evidence="5 6">
    <name type="scientific">Sphingopyxis soli</name>
    <dbReference type="NCBI Taxonomy" id="592051"/>
    <lineage>
        <taxon>Bacteria</taxon>
        <taxon>Pseudomonadati</taxon>
        <taxon>Pseudomonadota</taxon>
        <taxon>Alphaproteobacteria</taxon>
        <taxon>Sphingomonadales</taxon>
        <taxon>Sphingomonadaceae</taxon>
        <taxon>Sphingopyxis</taxon>
    </lineage>
</organism>
<dbReference type="EMBL" id="BAAAFE010000003">
    <property type="protein sequence ID" value="GAA0861758.1"/>
    <property type="molecule type" value="Genomic_DNA"/>
</dbReference>
<dbReference type="Proteomes" id="UP001500738">
    <property type="component" value="Unassembled WGS sequence"/>
</dbReference>
<protein>
    <recommendedName>
        <fullName evidence="7">Serine acetyltransferase</fullName>
    </recommendedName>
</protein>
<keyword evidence="4" id="KW-0012">Acyltransferase</keyword>
<evidence type="ECO:0008006" key="7">
    <source>
        <dbReference type="Google" id="ProtNLM"/>
    </source>
</evidence>
<name>A0ABP3X9P3_9SPHN</name>
<dbReference type="PANTHER" id="PTHR42811">
    <property type="entry name" value="SERINE ACETYLTRANSFERASE"/>
    <property type="match status" value="1"/>
</dbReference>
<gene>
    <name evidence="5" type="ORF">GCM10009115_05660</name>
</gene>
<evidence type="ECO:0000313" key="5">
    <source>
        <dbReference type="EMBL" id="GAA0861758.1"/>
    </source>
</evidence>
<evidence type="ECO:0000256" key="4">
    <source>
        <dbReference type="ARBA" id="ARBA00023315"/>
    </source>
</evidence>
<accession>A0ABP3X9P3</accession>
<evidence type="ECO:0000256" key="1">
    <source>
        <dbReference type="ARBA" id="ARBA00007274"/>
    </source>
</evidence>
<dbReference type="InterPro" id="IPR001451">
    <property type="entry name" value="Hexapep"/>
</dbReference>
<dbReference type="Pfam" id="PF00132">
    <property type="entry name" value="Hexapep"/>
    <property type="match status" value="1"/>
</dbReference>
<sequence>MAILDPEARPAISASDPDWSRERKAAGAWDPSRALLASIRRYQNARGILAPFARKLAVLRHRFWSAVTGADIPINSRIGGCLLIPHPNGIVFHPGAEIGCNCLIFQQVTVGANDRGIPTIGGHVDIGAGAKIIGPVTIGDHARIGANAVVLKDVPAYGVVVGNPGRLLSQNGAS</sequence>
<dbReference type="SUPFAM" id="SSF51161">
    <property type="entry name" value="Trimeric LpxA-like enzymes"/>
    <property type="match status" value="1"/>
</dbReference>
<evidence type="ECO:0000256" key="3">
    <source>
        <dbReference type="ARBA" id="ARBA00022737"/>
    </source>
</evidence>
<dbReference type="Gene3D" id="2.160.10.10">
    <property type="entry name" value="Hexapeptide repeat proteins"/>
    <property type="match status" value="1"/>
</dbReference>
<evidence type="ECO:0000256" key="2">
    <source>
        <dbReference type="ARBA" id="ARBA00022679"/>
    </source>
</evidence>
<keyword evidence="6" id="KW-1185">Reference proteome</keyword>
<dbReference type="PROSITE" id="PS00101">
    <property type="entry name" value="HEXAPEP_TRANSFERASES"/>
    <property type="match status" value="1"/>
</dbReference>
<dbReference type="RefSeq" id="WP_215352946.1">
    <property type="nucleotide sequence ID" value="NZ_BAAAFE010000003.1"/>
</dbReference>
<reference evidence="6" key="1">
    <citation type="journal article" date="2019" name="Int. J. Syst. Evol. Microbiol.">
        <title>The Global Catalogue of Microorganisms (GCM) 10K type strain sequencing project: providing services to taxonomists for standard genome sequencing and annotation.</title>
        <authorList>
            <consortium name="The Broad Institute Genomics Platform"/>
            <consortium name="The Broad Institute Genome Sequencing Center for Infectious Disease"/>
            <person name="Wu L."/>
            <person name="Ma J."/>
        </authorList>
    </citation>
    <scope>NUCLEOTIDE SEQUENCE [LARGE SCALE GENOMIC DNA]</scope>
    <source>
        <strain evidence="6">JCM 15910</strain>
    </source>
</reference>
<dbReference type="CDD" id="cd03354">
    <property type="entry name" value="LbH_SAT"/>
    <property type="match status" value="1"/>
</dbReference>
<dbReference type="InterPro" id="IPR045304">
    <property type="entry name" value="LbH_SAT"/>
</dbReference>
<evidence type="ECO:0000313" key="6">
    <source>
        <dbReference type="Proteomes" id="UP001500738"/>
    </source>
</evidence>
<comment type="similarity">
    <text evidence="1">Belongs to the transferase hexapeptide repeat family.</text>
</comment>